<protein>
    <submittedName>
        <fullName evidence="7">Sensory sigma-54 dependent transcriptional regulator</fullName>
    </submittedName>
</protein>
<dbReference type="PRINTS" id="PR01590">
    <property type="entry name" value="HTHFIS"/>
</dbReference>
<dbReference type="PROSITE" id="PS50045">
    <property type="entry name" value="SIGMA54_INTERACT_4"/>
    <property type="match status" value="1"/>
</dbReference>
<evidence type="ECO:0000256" key="4">
    <source>
        <dbReference type="ARBA" id="ARBA00023125"/>
    </source>
</evidence>
<dbReference type="InterPro" id="IPR002078">
    <property type="entry name" value="Sigma_54_int"/>
</dbReference>
<dbReference type="STRING" id="1742972.COMA1_10858"/>
<reference evidence="7 8" key="1">
    <citation type="submission" date="2015-10" db="EMBL/GenBank/DDBJ databases">
        <authorList>
            <person name="Gilbert D.G."/>
        </authorList>
    </citation>
    <scope>NUCLEOTIDE SEQUENCE [LARGE SCALE GENOMIC DNA]</scope>
    <source>
        <strain evidence="7">COMA1</strain>
    </source>
</reference>
<dbReference type="Pfam" id="PF00158">
    <property type="entry name" value="Sigma54_activat"/>
    <property type="match status" value="1"/>
</dbReference>
<dbReference type="InterPro" id="IPR025662">
    <property type="entry name" value="Sigma_54_int_dom_ATP-bd_1"/>
</dbReference>
<sequence>MSDPERSSNPVPQDPIITARVEAIKQVAGGLSDRVAVMDRSFNVVYANEAAWSVQKNTSTRRPHAKCYEAFAQRTDPCGGCPANKVFETPEVQCVSCSGGGDGTACGMQQAFPLTDAQGSVISMLVLFQPTLKSVQPATAEDSPTTPLANGLGELIGQSPIMQQLFDMTRLVAESSATVLIQGESGTGKELLAKTIHALSPRRDRPFVVVDCGSLPETLLESELFGHVKGAFTGAVMNKRGLFDEADGGTIFLDEIADTTPTFQAKLLRVLQEGEIKPVGGTRTVKIHARVISASNKDLAELVKAKTFRQDLYYRLAVLPLYLPALRERRDDIPLLVRHFVSGACARHHQPVRSVDERALRLLRDAPWPGNVRQLQHYIERAVVTTVGPSLPCQDLLDQSLGEEDESLRSASRGAVAQTERTRIVDALQKTAGNRLKAAKLLRISRASLYNKLRAYSIE</sequence>
<dbReference type="GO" id="GO:0043565">
    <property type="term" value="F:sequence-specific DNA binding"/>
    <property type="evidence" value="ECO:0007669"/>
    <property type="project" value="InterPro"/>
</dbReference>
<dbReference type="CDD" id="cd00009">
    <property type="entry name" value="AAA"/>
    <property type="match status" value="1"/>
</dbReference>
<dbReference type="PANTHER" id="PTHR32071">
    <property type="entry name" value="TRANSCRIPTIONAL REGULATORY PROTEIN"/>
    <property type="match status" value="1"/>
</dbReference>
<keyword evidence="5" id="KW-0804">Transcription</keyword>
<dbReference type="InterPro" id="IPR002197">
    <property type="entry name" value="HTH_Fis"/>
</dbReference>
<dbReference type="SMART" id="SM00382">
    <property type="entry name" value="AAA"/>
    <property type="match status" value="1"/>
</dbReference>
<accession>A0A0S4L5A0</accession>
<dbReference type="Gene3D" id="3.40.50.300">
    <property type="entry name" value="P-loop containing nucleotide triphosphate hydrolases"/>
    <property type="match status" value="1"/>
</dbReference>
<organism evidence="7 8">
    <name type="scientific">Candidatus Nitrospira nitrosa</name>
    <dbReference type="NCBI Taxonomy" id="1742972"/>
    <lineage>
        <taxon>Bacteria</taxon>
        <taxon>Pseudomonadati</taxon>
        <taxon>Nitrospirota</taxon>
        <taxon>Nitrospiria</taxon>
        <taxon>Nitrospirales</taxon>
        <taxon>Nitrospiraceae</taxon>
        <taxon>Nitrospira</taxon>
    </lineage>
</organism>
<dbReference type="RefSeq" id="WP_090744144.1">
    <property type="nucleotide sequence ID" value="NZ_CZQA01000001.1"/>
</dbReference>
<dbReference type="InterPro" id="IPR058031">
    <property type="entry name" value="AAA_lid_NorR"/>
</dbReference>
<dbReference type="SUPFAM" id="SSF52540">
    <property type="entry name" value="P-loop containing nucleoside triphosphate hydrolases"/>
    <property type="match status" value="1"/>
</dbReference>
<dbReference type="Pfam" id="PF02954">
    <property type="entry name" value="HTH_8"/>
    <property type="match status" value="1"/>
</dbReference>
<dbReference type="PROSITE" id="PS00675">
    <property type="entry name" value="SIGMA54_INTERACT_1"/>
    <property type="match status" value="1"/>
</dbReference>
<dbReference type="Gene3D" id="1.10.10.60">
    <property type="entry name" value="Homeodomain-like"/>
    <property type="match status" value="1"/>
</dbReference>
<evidence type="ECO:0000256" key="1">
    <source>
        <dbReference type="ARBA" id="ARBA00022741"/>
    </source>
</evidence>
<evidence type="ECO:0000259" key="6">
    <source>
        <dbReference type="PROSITE" id="PS50045"/>
    </source>
</evidence>
<keyword evidence="2" id="KW-0067">ATP-binding</keyword>
<name>A0A0S4L5A0_9BACT</name>
<dbReference type="PROSITE" id="PS00688">
    <property type="entry name" value="SIGMA54_INTERACT_3"/>
    <property type="match status" value="1"/>
</dbReference>
<dbReference type="InterPro" id="IPR027417">
    <property type="entry name" value="P-loop_NTPase"/>
</dbReference>
<proteinExistence type="predicted"/>
<dbReference type="Gene3D" id="1.10.8.60">
    <property type="match status" value="1"/>
</dbReference>
<dbReference type="InterPro" id="IPR025944">
    <property type="entry name" value="Sigma_54_int_dom_CS"/>
</dbReference>
<evidence type="ECO:0000313" key="7">
    <source>
        <dbReference type="EMBL" id="CUS32881.1"/>
    </source>
</evidence>
<feature type="domain" description="Sigma-54 factor interaction" evidence="6">
    <location>
        <begin position="155"/>
        <end position="384"/>
    </location>
</feature>
<keyword evidence="4" id="KW-0238">DNA-binding</keyword>
<dbReference type="OrthoDB" id="9804019at2"/>
<evidence type="ECO:0000256" key="5">
    <source>
        <dbReference type="ARBA" id="ARBA00023163"/>
    </source>
</evidence>
<dbReference type="Proteomes" id="UP000199032">
    <property type="component" value="Unassembled WGS sequence"/>
</dbReference>
<dbReference type="Pfam" id="PF25601">
    <property type="entry name" value="AAA_lid_14"/>
    <property type="match status" value="1"/>
</dbReference>
<gene>
    <name evidence="7" type="ORF">COMA1_10858</name>
</gene>
<dbReference type="InterPro" id="IPR009057">
    <property type="entry name" value="Homeodomain-like_sf"/>
</dbReference>
<evidence type="ECO:0000256" key="3">
    <source>
        <dbReference type="ARBA" id="ARBA00023015"/>
    </source>
</evidence>
<evidence type="ECO:0000313" key="8">
    <source>
        <dbReference type="Proteomes" id="UP000199032"/>
    </source>
</evidence>
<dbReference type="GO" id="GO:0006355">
    <property type="term" value="P:regulation of DNA-templated transcription"/>
    <property type="evidence" value="ECO:0007669"/>
    <property type="project" value="InterPro"/>
</dbReference>
<keyword evidence="3" id="KW-0805">Transcription regulation</keyword>
<keyword evidence="1" id="KW-0547">Nucleotide-binding</keyword>
<keyword evidence="8" id="KW-1185">Reference proteome</keyword>
<dbReference type="InterPro" id="IPR025943">
    <property type="entry name" value="Sigma_54_int_dom_ATP-bd_2"/>
</dbReference>
<dbReference type="SUPFAM" id="SSF46689">
    <property type="entry name" value="Homeodomain-like"/>
    <property type="match status" value="1"/>
</dbReference>
<dbReference type="AlphaFoldDB" id="A0A0S4L5A0"/>
<dbReference type="FunFam" id="3.40.50.300:FF:000006">
    <property type="entry name" value="DNA-binding transcriptional regulator NtrC"/>
    <property type="match status" value="1"/>
</dbReference>
<dbReference type="GO" id="GO:0005524">
    <property type="term" value="F:ATP binding"/>
    <property type="evidence" value="ECO:0007669"/>
    <property type="project" value="UniProtKB-KW"/>
</dbReference>
<dbReference type="InterPro" id="IPR003593">
    <property type="entry name" value="AAA+_ATPase"/>
</dbReference>
<evidence type="ECO:0000256" key="2">
    <source>
        <dbReference type="ARBA" id="ARBA00022840"/>
    </source>
</evidence>
<dbReference type="PROSITE" id="PS00676">
    <property type="entry name" value="SIGMA54_INTERACT_2"/>
    <property type="match status" value="1"/>
</dbReference>
<dbReference type="EMBL" id="CZQA01000001">
    <property type="protein sequence ID" value="CUS32881.1"/>
    <property type="molecule type" value="Genomic_DNA"/>
</dbReference>
<dbReference type="PANTHER" id="PTHR32071:SF122">
    <property type="entry name" value="SIGMA FACTOR"/>
    <property type="match status" value="1"/>
</dbReference>